<gene>
    <name evidence="3" type="primary">Aste57867_24129</name>
    <name evidence="2" type="ORF">As57867_024055</name>
    <name evidence="3" type="ORF">ASTE57867_24129</name>
</gene>
<reference evidence="2" key="2">
    <citation type="submission" date="2019-06" db="EMBL/GenBank/DDBJ databases">
        <title>Genomics analysis of Aphanomyces spp. identifies a new class of oomycete effector associated with host adaptation.</title>
        <authorList>
            <person name="Gaulin E."/>
        </authorList>
    </citation>
    <scope>NUCLEOTIDE SEQUENCE</scope>
    <source>
        <strain evidence="2">CBS 578.67</strain>
    </source>
</reference>
<keyword evidence="4" id="KW-1185">Reference proteome</keyword>
<dbReference type="AlphaFoldDB" id="A0A485LQP2"/>
<dbReference type="OrthoDB" id="58366at2759"/>
<sequence>MESKGGDDDDGRTSFDESELAKTSGHLKHTKSNPRPDALDYDRDVADQYAALYDKHHGNLHEIFDALDENPRKALKHPPADATDFGIRYAQGFYTYADEK</sequence>
<proteinExistence type="predicted"/>
<dbReference type="EMBL" id="CAADRA010007381">
    <property type="protein sequence ID" value="VFU00771.1"/>
    <property type="molecule type" value="Genomic_DNA"/>
</dbReference>
<reference evidence="3 4" key="1">
    <citation type="submission" date="2019-03" db="EMBL/GenBank/DDBJ databases">
        <authorList>
            <person name="Gaulin E."/>
            <person name="Dumas B."/>
        </authorList>
    </citation>
    <scope>NUCLEOTIDE SEQUENCE [LARGE SCALE GENOMIC DNA]</scope>
    <source>
        <strain evidence="3">CBS 568.67</strain>
    </source>
</reference>
<evidence type="ECO:0000313" key="3">
    <source>
        <dbReference type="EMBL" id="VFU00771.1"/>
    </source>
</evidence>
<organism evidence="3 4">
    <name type="scientific">Aphanomyces stellatus</name>
    <dbReference type="NCBI Taxonomy" id="120398"/>
    <lineage>
        <taxon>Eukaryota</taxon>
        <taxon>Sar</taxon>
        <taxon>Stramenopiles</taxon>
        <taxon>Oomycota</taxon>
        <taxon>Saprolegniomycetes</taxon>
        <taxon>Saprolegniales</taxon>
        <taxon>Verrucalvaceae</taxon>
        <taxon>Aphanomyces</taxon>
    </lineage>
</organism>
<feature type="compositionally biased region" description="Basic and acidic residues" evidence="1">
    <location>
        <begin position="1"/>
        <end position="15"/>
    </location>
</feature>
<evidence type="ECO:0000256" key="1">
    <source>
        <dbReference type="SAM" id="MobiDB-lite"/>
    </source>
</evidence>
<dbReference type="EMBL" id="VJMH01007355">
    <property type="protein sequence ID" value="KAF0683854.1"/>
    <property type="molecule type" value="Genomic_DNA"/>
</dbReference>
<name>A0A485LQP2_9STRA</name>
<feature type="region of interest" description="Disordered" evidence="1">
    <location>
        <begin position="1"/>
        <end position="40"/>
    </location>
</feature>
<protein>
    <submittedName>
        <fullName evidence="3">Aste57867_24129 protein</fullName>
    </submittedName>
</protein>
<dbReference type="Proteomes" id="UP000332933">
    <property type="component" value="Unassembled WGS sequence"/>
</dbReference>
<accession>A0A485LQP2</accession>
<evidence type="ECO:0000313" key="4">
    <source>
        <dbReference type="Proteomes" id="UP000332933"/>
    </source>
</evidence>
<evidence type="ECO:0000313" key="2">
    <source>
        <dbReference type="EMBL" id="KAF0683854.1"/>
    </source>
</evidence>